<dbReference type="PANTHER" id="PTHR47260:SF7">
    <property type="entry name" value="THIOESTERASE FAMILY PROTEIN (AFU_ORTHOLOGUE AFUA_1G10800)"/>
    <property type="match status" value="1"/>
</dbReference>
<dbReference type="Proteomes" id="UP000076632">
    <property type="component" value="Unassembled WGS sequence"/>
</dbReference>
<sequence>MFLSRPALSRAALISRRRHDPFVSLCFKSSTTKGSLCHNLLRSNHVARFFATATSSHATQDLRQSPTVFWRILGFCAISIVFTTAGFAVAAAPVFSAIDEYLSHPSDAETLSMFKPYDEKSSEVDQYIKTHPLAVSLRKNPALSESRPHFKIPSAYLSHNFTSGTLAGERKIVVPPYAWTDANGDNLTSITYLGPDVCGHSGIVHGGLLATILDEGLARCCFPALPNKVGLTAKLNINYRNPALAGSFVVLKAKTVKTEGRKAWVEGRLETLAENGKKSILLAEADALFVEPKQAAAMARFYS</sequence>
<accession>A0A165JJH9</accession>
<protein>
    <recommendedName>
        <fullName evidence="2">Thioesterase domain-containing protein</fullName>
    </recommendedName>
</protein>
<organism evidence="3 4">
    <name type="scientific">Xylona heveae (strain CBS 132557 / TC161)</name>
    <dbReference type="NCBI Taxonomy" id="1328760"/>
    <lineage>
        <taxon>Eukaryota</taxon>
        <taxon>Fungi</taxon>
        <taxon>Dikarya</taxon>
        <taxon>Ascomycota</taxon>
        <taxon>Pezizomycotina</taxon>
        <taxon>Xylonomycetes</taxon>
        <taxon>Xylonales</taxon>
        <taxon>Xylonaceae</taxon>
        <taxon>Xylona</taxon>
    </lineage>
</organism>
<dbReference type="OrthoDB" id="506431at2759"/>
<dbReference type="InterPro" id="IPR052061">
    <property type="entry name" value="PTE-AB_protein"/>
</dbReference>
<dbReference type="InterPro" id="IPR006683">
    <property type="entry name" value="Thioestr_dom"/>
</dbReference>
<name>A0A165JJH9_XYLHT</name>
<dbReference type="FunCoup" id="A0A165JJH9">
    <property type="interactions" value="21"/>
</dbReference>
<dbReference type="STRING" id="1328760.A0A165JJH9"/>
<evidence type="ECO:0000256" key="1">
    <source>
        <dbReference type="SAM" id="Phobius"/>
    </source>
</evidence>
<dbReference type="GeneID" id="28900828"/>
<dbReference type="AlphaFoldDB" id="A0A165JJH9"/>
<dbReference type="RefSeq" id="XP_018191869.1">
    <property type="nucleotide sequence ID" value="XM_018335691.1"/>
</dbReference>
<keyword evidence="1" id="KW-1133">Transmembrane helix</keyword>
<gene>
    <name evidence="3" type="ORF">L228DRAFT_279535</name>
</gene>
<dbReference type="Pfam" id="PF03061">
    <property type="entry name" value="4HBT"/>
    <property type="match status" value="1"/>
</dbReference>
<keyword evidence="1" id="KW-0812">Transmembrane</keyword>
<feature type="transmembrane region" description="Helical" evidence="1">
    <location>
        <begin position="72"/>
        <end position="95"/>
    </location>
</feature>
<dbReference type="PANTHER" id="PTHR47260">
    <property type="entry name" value="UPF0644 PROTEIN PB2B4.06"/>
    <property type="match status" value="1"/>
</dbReference>
<dbReference type="CDD" id="cd03443">
    <property type="entry name" value="PaaI_thioesterase"/>
    <property type="match status" value="1"/>
</dbReference>
<dbReference type="Gene3D" id="3.10.129.10">
    <property type="entry name" value="Hotdog Thioesterase"/>
    <property type="match status" value="1"/>
</dbReference>
<proteinExistence type="predicted"/>
<evidence type="ECO:0000313" key="3">
    <source>
        <dbReference type="EMBL" id="KZF26314.1"/>
    </source>
</evidence>
<dbReference type="InterPro" id="IPR029069">
    <property type="entry name" value="HotDog_dom_sf"/>
</dbReference>
<dbReference type="EMBL" id="KV407454">
    <property type="protein sequence ID" value="KZF26314.1"/>
    <property type="molecule type" value="Genomic_DNA"/>
</dbReference>
<keyword evidence="4" id="KW-1185">Reference proteome</keyword>
<dbReference type="SUPFAM" id="SSF54637">
    <property type="entry name" value="Thioesterase/thiol ester dehydrase-isomerase"/>
    <property type="match status" value="1"/>
</dbReference>
<evidence type="ECO:0000259" key="2">
    <source>
        <dbReference type="Pfam" id="PF03061"/>
    </source>
</evidence>
<feature type="domain" description="Thioesterase" evidence="2">
    <location>
        <begin position="202"/>
        <end position="269"/>
    </location>
</feature>
<dbReference type="OMA" id="FIEPKNA"/>
<reference evidence="3 4" key="1">
    <citation type="journal article" date="2016" name="Fungal Biol.">
        <title>The genome of Xylona heveae provides a window into fungal endophytism.</title>
        <authorList>
            <person name="Gazis R."/>
            <person name="Kuo A."/>
            <person name="Riley R."/>
            <person name="LaButti K."/>
            <person name="Lipzen A."/>
            <person name="Lin J."/>
            <person name="Amirebrahimi M."/>
            <person name="Hesse C.N."/>
            <person name="Spatafora J.W."/>
            <person name="Henrissat B."/>
            <person name="Hainaut M."/>
            <person name="Grigoriev I.V."/>
            <person name="Hibbett D.S."/>
        </authorList>
    </citation>
    <scope>NUCLEOTIDE SEQUENCE [LARGE SCALE GENOMIC DNA]</scope>
    <source>
        <strain evidence="3 4">TC161</strain>
    </source>
</reference>
<keyword evidence="1" id="KW-0472">Membrane</keyword>
<dbReference type="InParanoid" id="A0A165JJH9"/>
<evidence type="ECO:0000313" key="4">
    <source>
        <dbReference type="Proteomes" id="UP000076632"/>
    </source>
</evidence>